<comment type="similarity">
    <text evidence="1">Belongs to the Alfin family.</text>
</comment>
<organism evidence="4 5">
    <name type="scientific">Rhododendron simsii</name>
    <name type="common">Sims's rhododendron</name>
    <dbReference type="NCBI Taxonomy" id="118357"/>
    <lineage>
        <taxon>Eukaryota</taxon>
        <taxon>Viridiplantae</taxon>
        <taxon>Streptophyta</taxon>
        <taxon>Embryophyta</taxon>
        <taxon>Tracheophyta</taxon>
        <taxon>Spermatophyta</taxon>
        <taxon>Magnoliopsida</taxon>
        <taxon>eudicotyledons</taxon>
        <taxon>Gunneridae</taxon>
        <taxon>Pentapetalae</taxon>
        <taxon>asterids</taxon>
        <taxon>Ericales</taxon>
        <taxon>Ericaceae</taxon>
        <taxon>Ericoideae</taxon>
        <taxon>Rhodoreae</taxon>
        <taxon>Rhododendron</taxon>
    </lineage>
</organism>
<comment type="function">
    <text evidence="1">Histone-binding component that specifically recognizes H3 tails trimethylated on 'Lys-4' (H3K4me3), which mark transcription start sites of virtually all active genes.</text>
</comment>
<reference evidence="4" key="1">
    <citation type="submission" date="2019-11" db="EMBL/GenBank/DDBJ databases">
        <authorList>
            <person name="Liu Y."/>
            <person name="Hou J."/>
            <person name="Li T.-Q."/>
            <person name="Guan C.-H."/>
            <person name="Wu X."/>
            <person name="Wu H.-Z."/>
            <person name="Ling F."/>
            <person name="Zhang R."/>
            <person name="Shi X.-G."/>
            <person name="Ren J.-P."/>
            <person name="Chen E.-F."/>
            <person name="Sun J.-M."/>
        </authorList>
    </citation>
    <scope>NUCLEOTIDE SEQUENCE</scope>
    <source>
        <strain evidence="4">Adult_tree_wgs_1</strain>
        <tissue evidence="4">Leaves</tissue>
    </source>
</reference>
<keyword evidence="1" id="KW-0805">Transcription regulation</keyword>
<evidence type="ECO:0000313" key="5">
    <source>
        <dbReference type="Proteomes" id="UP000626092"/>
    </source>
</evidence>
<dbReference type="PANTHER" id="PTHR12321">
    <property type="entry name" value="CPG BINDING PROTEIN"/>
    <property type="match status" value="1"/>
</dbReference>
<comment type="caution">
    <text evidence="4">The sequence shown here is derived from an EMBL/GenBank/DDBJ whole genome shotgun (WGS) entry which is preliminary data.</text>
</comment>
<keyword evidence="1" id="KW-0863">Zinc-finger</keyword>
<evidence type="ECO:0000256" key="1">
    <source>
        <dbReference type="RuleBase" id="RU369089"/>
    </source>
</evidence>
<comment type="subcellular location">
    <subcellularLocation>
        <location evidence="1">Nucleus</location>
    </subcellularLocation>
</comment>
<proteinExistence type="inferred from homology"/>
<keyword evidence="1" id="KW-0156">Chromatin regulator</keyword>
<dbReference type="GO" id="GO:0042393">
    <property type="term" value="F:histone binding"/>
    <property type="evidence" value="ECO:0007669"/>
    <property type="project" value="UniProtKB-UniRule"/>
</dbReference>
<dbReference type="GO" id="GO:0003712">
    <property type="term" value="F:transcription coregulator activity"/>
    <property type="evidence" value="ECO:0007669"/>
    <property type="project" value="TreeGrafter"/>
</dbReference>
<dbReference type="InterPro" id="IPR045104">
    <property type="entry name" value="Alfin"/>
</dbReference>
<dbReference type="GO" id="GO:0006325">
    <property type="term" value="P:chromatin organization"/>
    <property type="evidence" value="ECO:0007669"/>
    <property type="project" value="UniProtKB-UniRule"/>
</dbReference>
<dbReference type="Proteomes" id="UP000626092">
    <property type="component" value="Unassembled WGS sequence"/>
</dbReference>
<dbReference type="GO" id="GO:0016787">
    <property type="term" value="F:hydrolase activity"/>
    <property type="evidence" value="ECO:0007669"/>
    <property type="project" value="UniProtKB-ARBA"/>
</dbReference>
<feature type="domain" description="Alfin N-terminal" evidence="3">
    <location>
        <begin position="286"/>
        <end position="395"/>
    </location>
</feature>
<feature type="domain" description="AB hydrolase-1" evidence="2">
    <location>
        <begin position="62"/>
        <end position="144"/>
    </location>
</feature>
<name>A0A834LPV4_RHOSS</name>
<dbReference type="InterPro" id="IPR029058">
    <property type="entry name" value="AB_hydrolase_fold"/>
</dbReference>
<dbReference type="InterPro" id="IPR021998">
    <property type="entry name" value="Alfin_N"/>
</dbReference>
<dbReference type="GO" id="GO:0006355">
    <property type="term" value="P:regulation of DNA-templated transcription"/>
    <property type="evidence" value="ECO:0007669"/>
    <property type="project" value="UniProtKB-UniRule"/>
</dbReference>
<dbReference type="Pfam" id="PF00561">
    <property type="entry name" value="Abhydrolase_1"/>
    <property type="match status" value="1"/>
</dbReference>
<dbReference type="AlphaFoldDB" id="A0A834LPV4"/>
<evidence type="ECO:0000313" key="4">
    <source>
        <dbReference type="EMBL" id="KAF7147820.1"/>
    </source>
</evidence>
<keyword evidence="5" id="KW-1185">Reference proteome</keyword>
<keyword evidence="1" id="KW-0479">Metal-binding</keyword>
<dbReference type="Gene3D" id="3.40.50.1820">
    <property type="entry name" value="alpha/beta hydrolase"/>
    <property type="match status" value="1"/>
</dbReference>
<dbReference type="Pfam" id="PF12165">
    <property type="entry name" value="Alfin"/>
    <property type="match status" value="1"/>
</dbReference>
<evidence type="ECO:0000259" key="3">
    <source>
        <dbReference type="Pfam" id="PF12165"/>
    </source>
</evidence>
<dbReference type="PANTHER" id="PTHR12321:SF172">
    <property type="entry name" value="PHD FINGER PROTEIN ALFIN-LIKE 9"/>
    <property type="match status" value="1"/>
</dbReference>
<comment type="subunit">
    <text evidence="1">Interacts with H3K4me3 and to a lesser extent with H3K4me2.</text>
</comment>
<dbReference type="GO" id="GO:0008270">
    <property type="term" value="F:zinc ion binding"/>
    <property type="evidence" value="ECO:0007669"/>
    <property type="project" value="UniProtKB-KW"/>
</dbReference>
<sequence>MHTNSRFLVENMIADEQGFVSLAFYKIELGLTVYPYVVVNELEKKEFNLDIAHRLEMVQMMLQRLECNIFLLSYRGYGVSDGSPSQHGITKDAQAALDHLVQMTDIDTSRIVVFGRSLEGAVGAVLTRNNPEKVAALILKNTFTSILDMAGVLPFLRWFIGGSGSKSPKVLNFLARSPGSTVDVIGQVSMELLELLSLSKASKLGHERFGRLLRCTFVEYPTGKHMDTWLAGGDHYWRTILQFLEQNVPENKGSGTFSFRIFGIPTIESPHSPTLPPNLKLKELHTVLQDVEEFYQQCDPEKENLCLYGFPTEQWEVNLPAEEVPPELPEPALGINFARDGMQEKDWLALVAVHSDAWLLAVAFYFGARFGFDKADRKRLFNMINDLPSIFEVVTGNAKKQAKDKSAASNHSSNKSKPNSKATVDIVSRLAFRFPFFLYDDEPYVPHAMAHSPTCKIDIVLDLASFSMRLELHVPV</sequence>
<gene>
    <name evidence="4" type="ORF">RHSIM_Rhsim03G0230600</name>
</gene>
<dbReference type="GO" id="GO:0000976">
    <property type="term" value="F:transcription cis-regulatory region binding"/>
    <property type="evidence" value="ECO:0007669"/>
    <property type="project" value="TreeGrafter"/>
</dbReference>
<dbReference type="EMBL" id="WJXA01000003">
    <property type="protein sequence ID" value="KAF7147820.1"/>
    <property type="molecule type" value="Genomic_DNA"/>
</dbReference>
<keyword evidence="1" id="KW-0539">Nucleus</keyword>
<dbReference type="InterPro" id="IPR000073">
    <property type="entry name" value="AB_hydrolase_1"/>
</dbReference>
<dbReference type="OrthoDB" id="10249433at2759"/>
<accession>A0A834LPV4</accession>
<keyword evidence="1" id="KW-0862">Zinc</keyword>
<protein>
    <recommendedName>
        <fullName evidence="1">PHD finger protein ALFIN-LIKE</fullName>
    </recommendedName>
</protein>
<keyword evidence="1" id="KW-0804">Transcription</keyword>
<comment type="domain">
    <text evidence="1">The PHD-type zinc finger mediates the binding to H3K4me3.</text>
</comment>
<dbReference type="SUPFAM" id="SSF53474">
    <property type="entry name" value="alpha/beta-Hydrolases"/>
    <property type="match status" value="1"/>
</dbReference>
<evidence type="ECO:0000259" key="2">
    <source>
        <dbReference type="Pfam" id="PF00561"/>
    </source>
</evidence>
<dbReference type="GO" id="GO:0005634">
    <property type="term" value="C:nucleus"/>
    <property type="evidence" value="ECO:0007669"/>
    <property type="project" value="UniProtKB-SubCell"/>
</dbReference>